<reference evidence="1 2" key="1">
    <citation type="submission" date="2020-04" db="EMBL/GenBank/DDBJ databases">
        <title>Perkinsus olseni comparative genomics.</title>
        <authorList>
            <person name="Bogema D.R."/>
        </authorList>
    </citation>
    <scope>NUCLEOTIDE SEQUENCE [LARGE SCALE GENOMIC DNA]</scope>
    <source>
        <strain evidence="1">ATCC PRA-179</strain>
    </source>
</reference>
<accession>A0A7J6MBP4</accession>
<sequence>MIKGVPRCYVCALEGVVESYLESLHDDKGSQESPSSSSSSPLAAPRCISRAKASTSCDRCCARNTPELLCYRFARVGVKYFPQGLSCHICGDAVESYEGEEEEGGGGGGTVCLKCFESKAGYVPQLVIEKPLAKPFLCLHCLELTFTCCCDEAKAIQRRLILEQPLNLDAPFYFMMNSHALTPQPIEHFYVHSLQAPRPQLVALGRDSAGAPQRVITALKLLDVVAHRSTVRRWTVKEHQTLRRVLSKLQEPAYRREKLKSVPADVSRTKSEAIWLLKESEKWCLPVPAWTALMYLYECSVHEEYLLSQAARKVHTRVCRILHKGSVDRWSVNELLDKIWPSMEKKVFFRSSQTHRVKRSGDEHIYKHSGAMRRQMDRFCRGLVRRLVRNAAWNILSYRRWHYIRTIAEEARDGRGDRVYRCTICGPFPEYPSLSELEAHLFDTNADAAHKERWKRFEKEMITAGKPPDSSTIAQWNARFNHARPGCKIPVTSNSRRYTWATPPYQATLRPVSVWDPPCDTAPRREGAIQRTAKANENTPWLALAPSVTREKGRQDVCNAWDLRKDRESENETFLGPSRFTSQVTSSIT</sequence>
<name>A0A7J6MBP4_PEROL</name>
<dbReference type="OrthoDB" id="410852at2759"/>
<dbReference type="Proteomes" id="UP000570595">
    <property type="component" value="Unassembled WGS sequence"/>
</dbReference>
<dbReference type="EMBL" id="JABAHT010000030">
    <property type="protein sequence ID" value="KAF4668934.1"/>
    <property type="molecule type" value="Genomic_DNA"/>
</dbReference>
<organism evidence="1 2">
    <name type="scientific">Perkinsus olseni</name>
    <name type="common">Perkinsus atlanticus</name>
    <dbReference type="NCBI Taxonomy" id="32597"/>
    <lineage>
        <taxon>Eukaryota</taxon>
        <taxon>Sar</taxon>
        <taxon>Alveolata</taxon>
        <taxon>Perkinsozoa</taxon>
        <taxon>Perkinsea</taxon>
        <taxon>Perkinsida</taxon>
        <taxon>Perkinsidae</taxon>
        <taxon>Perkinsus</taxon>
    </lineage>
</organism>
<evidence type="ECO:0000313" key="1">
    <source>
        <dbReference type="EMBL" id="KAF4668934.1"/>
    </source>
</evidence>
<gene>
    <name evidence="1" type="ORF">FOZ61_005445</name>
</gene>
<comment type="caution">
    <text evidence="1">The sequence shown here is derived from an EMBL/GenBank/DDBJ whole genome shotgun (WGS) entry which is preliminary data.</text>
</comment>
<protein>
    <submittedName>
        <fullName evidence="1">Uncharacterized protein</fullName>
    </submittedName>
</protein>
<evidence type="ECO:0000313" key="2">
    <source>
        <dbReference type="Proteomes" id="UP000570595"/>
    </source>
</evidence>
<dbReference type="AlphaFoldDB" id="A0A7J6MBP4"/>
<proteinExistence type="predicted"/>